<comment type="caution">
    <text evidence="1">The sequence shown here is derived from an EMBL/GenBank/DDBJ whole genome shotgun (WGS) entry which is preliminary data.</text>
</comment>
<gene>
    <name evidence="1" type="ORF">NPIL_157271</name>
</gene>
<reference evidence="1" key="1">
    <citation type="submission" date="2020-08" db="EMBL/GenBank/DDBJ databases">
        <title>Multicomponent nature underlies the extraordinary mechanical properties of spider dragline silk.</title>
        <authorList>
            <person name="Kono N."/>
            <person name="Nakamura H."/>
            <person name="Mori M."/>
            <person name="Yoshida Y."/>
            <person name="Ohtoshi R."/>
            <person name="Malay A.D."/>
            <person name="Moran D.A.P."/>
            <person name="Tomita M."/>
            <person name="Numata K."/>
            <person name="Arakawa K."/>
        </authorList>
    </citation>
    <scope>NUCLEOTIDE SEQUENCE</scope>
</reference>
<name>A0A8X6I342_NEPPI</name>
<keyword evidence="2" id="KW-1185">Reference proteome</keyword>
<evidence type="ECO:0000313" key="1">
    <source>
        <dbReference type="EMBL" id="GFS28962.1"/>
    </source>
</evidence>
<sequence>MPVFQCREFHGRRCSVRQAEPLVQGLVLRNNGGSGTLNETGPQPTEEVSIYLYYNFGDDPRSVLRREKNGKEQLNERGVQPL</sequence>
<proteinExistence type="predicted"/>
<accession>A0A8X6I342</accession>
<dbReference type="AlphaFoldDB" id="A0A8X6I342"/>
<dbReference type="Proteomes" id="UP000887013">
    <property type="component" value="Unassembled WGS sequence"/>
</dbReference>
<dbReference type="EMBL" id="BMAW01041529">
    <property type="protein sequence ID" value="GFS28962.1"/>
    <property type="molecule type" value="Genomic_DNA"/>
</dbReference>
<organism evidence="1 2">
    <name type="scientific">Nephila pilipes</name>
    <name type="common">Giant wood spider</name>
    <name type="synonym">Nephila maculata</name>
    <dbReference type="NCBI Taxonomy" id="299642"/>
    <lineage>
        <taxon>Eukaryota</taxon>
        <taxon>Metazoa</taxon>
        <taxon>Ecdysozoa</taxon>
        <taxon>Arthropoda</taxon>
        <taxon>Chelicerata</taxon>
        <taxon>Arachnida</taxon>
        <taxon>Araneae</taxon>
        <taxon>Araneomorphae</taxon>
        <taxon>Entelegynae</taxon>
        <taxon>Araneoidea</taxon>
        <taxon>Nephilidae</taxon>
        <taxon>Nephila</taxon>
    </lineage>
</organism>
<evidence type="ECO:0000313" key="2">
    <source>
        <dbReference type="Proteomes" id="UP000887013"/>
    </source>
</evidence>
<protein>
    <submittedName>
        <fullName evidence="1">Uncharacterized protein</fullName>
    </submittedName>
</protein>